<dbReference type="AlphaFoldDB" id="A0A3B0W5R2"/>
<accession>A0A3B0W5R2</accession>
<sequence length="181" mass="20747">MRFSDKLTKIRLPGCQFQIMVEHCRRKLEGRYLENEIEEPKAFGILGGRVDNQLLTITQAIPLLKNARRQLDKSFMDDTMAAHAVPSETPLQQRGWVADPGEIDSALSVLQGKGMRMVGTYHMHRLAWNHDKIRDTPTELDTVLGRQSRMFMFIISMVNPDKPLIRAFFEGIATQELPVIR</sequence>
<name>A0A3B0W5R2_9ZZZZ</name>
<gene>
    <name evidence="1" type="ORF">MNBD_DELTA03-1475</name>
</gene>
<proteinExistence type="predicted"/>
<protein>
    <recommendedName>
        <fullName evidence="2">JAB domain-containing protein</fullName>
    </recommendedName>
</protein>
<evidence type="ECO:0008006" key="2">
    <source>
        <dbReference type="Google" id="ProtNLM"/>
    </source>
</evidence>
<organism evidence="1">
    <name type="scientific">hydrothermal vent metagenome</name>
    <dbReference type="NCBI Taxonomy" id="652676"/>
    <lineage>
        <taxon>unclassified sequences</taxon>
        <taxon>metagenomes</taxon>
        <taxon>ecological metagenomes</taxon>
    </lineage>
</organism>
<reference evidence="1" key="1">
    <citation type="submission" date="2018-06" db="EMBL/GenBank/DDBJ databases">
        <authorList>
            <person name="Zhirakovskaya E."/>
        </authorList>
    </citation>
    <scope>NUCLEOTIDE SEQUENCE</scope>
</reference>
<dbReference type="EMBL" id="UOEX01000311">
    <property type="protein sequence ID" value="VAW39966.1"/>
    <property type="molecule type" value="Genomic_DNA"/>
</dbReference>
<dbReference type="Gene3D" id="3.40.140.10">
    <property type="entry name" value="Cytidine Deaminase, domain 2"/>
    <property type="match status" value="1"/>
</dbReference>
<evidence type="ECO:0000313" key="1">
    <source>
        <dbReference type="EMBL" id="VAW39966.1"/>
    </source>
</evidence>